<keyword evidence="1" id="KW-1133">Transmembrane helix</keyword>
<evidence type="ECO:0000256" key="1">
    <source>
        <dbReference type="SAM" id="Phobius"/>
    </source>
</evidence>
<organism evidence="2">
    <name type="scientific">Dioscorea nipponica</name>
    <dbReference type="NCBI Taxonomy" id="64700"/>
    <lineage>
        <taxon>Eukaryota</taxon>
        <taxon>Viridiplantae</taxon>
        <taxon>Streptophyta</taxon>
        <taxon>Embryophyta</taxon>
        <taxon>Tracheophyta</taxon>
        <taxon>Spermatophyta</taxon>
        <taxon>Magnoliopsida</taxon>
        <taxon>Liliopsida</taxon>
        <taxon>Dioscoreales</taxon>
        <taxon>Dioscoreaceae</taxon>
        <taxon>Dioscorea</taxon>
    </lineage>
</organism>
<keyword evidence="2" id="KW-0150">Chloroplast</keyword>
<gene>
    <name evidence="2" type="primary">rpl2</name>
</gene>
<keyword evidence="2" id="KW-0934">Plastid</keyword>
<proteinExistence type="predicted"/>
<protein>
    <submittedName>
        <fullName evidence="2">Ribosomal protein L2</fullName>
    </submittedName>
</protein>
<feature type="transmembrane region" description="Helical" evidence="1">
    <location>
        <begin position="6"/>
        <end position="23"/>
    </location>
</feature>
<keyword evidence="2" id="KW-0689">Ribosomal protein</keyword>
<keyword evidence="1" id="KW-0472">Membrane</keyword>
<dbReference type="GO" id="GO:0005840">
    <property type="term" value="C:ribosome"/>
    <property type="evidence" value="ECO:0007669"/>
    <property type="project" value="UniProtKB-KW"/>
</dbReference>
<geneLocation type="chloroplast" evidence="2"/>
<feature type="non-terminal residue" evidence="2">
    <location>
        <position position="1"/>
    </location>
</feature>
<dbReference type="AlphaFoldDB" id="A0A0K0N7W6"/>
<keyword evidence="2" id="KW-0687">Ribonucleoprotein</keyword>
<sequence length="32" mass="4002">DFLFFPFIIIVFIFILTLLDRDIEHRMPIFKM</sequence>
<name>A0A0K0N7W6_9LILI</name>
<keyword evidence="1" id="KW-0812">Transmembrane</keyword>
<dbReference type="EMBL" id="KP404629">
    <property type="protein sequence ID" value="AKJ77613.1"/>
    <property type="molecule type" value="Genomic_DNA"/>
</dbReference>
<accession>A0A0K0N7W6</accession>
<reference evidence="2" key="1">
    <citation type="journal article" date="2015" name="Mitochondrial DNA">
        <title>The chloroplast genome sequence of an important medicinal plant Dioscorea nipponica.</title>
        <authorList>
            <person name="Wu L."/>
            <person name="Wang B."/>
            <person name="Yang J."/>
            <person name="Song C."/>
            <person name="Wang P."/>
            <person name="Chen S."/>
            <person name="Sun W."/>
        </authorList>
    </citation>
    <scope>NUCLEOTIDE SEQUENCE</scope>
</reference>
<evidence type="ECO:0000313" key="2">
    <source>
        <dbReference type="EMBL" id="AKJ77613.1"/>
    </source>
</evidence>